<dbReference type="PANTHER" id="PTHR43428">
    <property type="entry name" value="ARSENATE REDUCTASE"/>
    <property type="match status" value="1"/>
</dbReference>
<dbReference type="Pfam" id="PF01451">
    <property type="entry name" value="LMWPc"/>
    <property type="match status" value="1"/>
</dbReference>
<proteinExistence type="predicted"/>
<dbReference type="Proteomes" id="UP000438448">
    <property type="component" value="Unassembled WGS sequence"/>
</dbReference>
<dbReference type="NCBIfam" id="NF046112">
    <property type="entry name" value="MSMEG_6209_Nter"/>
    <property type="match status" value="1"/>
</dbReference>
<keyword evidence="4" id="KW-1185">Reference proteome</keyword>
<keyword evidence="3" id="KW-0378">Hydrolase</keyword>
<dbReference type="GO" id="GO:0004725">
    <property type="term" value="F:protein tyrosine phosphatase activity"/>
    <property type="evidence" value="ECO:0007669"/>
    <property type="project" value="UniProtKB-EC"/>
</dbReference>
<sequence length="242" mass="26693">MPPSCTDAIVNIVAIPERNHGNGYAEITPAYRLLDIVQSTALARAERRLCCEFTILFEANTIHEYLFDSYAELGTQASVQLYLPLLAERFARQRLYARARVEGRIEHAIPVVLFLCTFNAGRSQMALGFFEHYAQGRALAWSGGVEPSGGLNAGAVAAMAEAGIDISHEFPKSWTDEIIRAADIIVTMGCEDMCPLVPGIHYEDWIVDDPAGLSVTEILPIRDEIDRRVRDLLASLDLPIAC</sequence>
<dbReference type="InterPro" id="IPR036196">
    <property type="entry name" value="Ptyr_pPase_sf"/>
</dbReference>
<dbReference type="InterPro" id="IPR048716">
    <property type="entry name" value="Phosphatase-like_N"/>
</dbReference>
<dbReference type="SUPFAM" id="SSF52788">
    <property type="entry name" value="Phosphotyrosine protein phosphatases I"/>
    <property type="match status" value="1"/>
</dbReference>
<dbReference type="GO" id="GO:0046685">
    <property type="term" value="P:response to arsenic-containing substance"/>
    <property type="evidence" value="ECO:0007669"/>
    <property type="project" value="UniProtKB-KW"/>
</dbReference>
<evidence type="ECO:0000256" key="1">
    <source>
        <dbReference type="ARBA" id="ARBA00022849"/>
    </source>
</evidence>
<dbReference type="SMART" id="SM00226">
    <property type="entry name" value="LMWPc"/>
    <property type="match status" value="1"/>
</dbReference>
<dbReference type="InterPro" id="IPR023485">
    <property type="entry name" value="Ptyr_pPase"/>
</dbReference>
<gene>
    <name evidence="3" type="primary">arsC</name>
    <name evidence="3" type="ORF">NRB20_58280</name>
</gene>
<comment type="caution">
    <text evidence="3">The sequence shown here is derived from an EMBL/GenBank/DDBJ whole genome shotgun (WGS) entry which is preliminary data.</text>
</comment>
<reference evidence="3 4" key="1">
    <citation type="submission" date="2019-10" db="EMBL/GenBank/DDBJ databases">
        <title>Nocardia macrotermitis sp. nov. and Nocardia aurantia sp. nov., isolated from the gut of fungus growing-termite Macrotermes natalensis.</title>
        <authorList>
            <person name="Benndorf R."/>
            <person name="Schwitalla J."/>
            <person name="Martin K."/>
            <person name="De Beer W."/>
            <person name="Kaster A.-K."/>
            <person name="Vollmers J."/>
            <person name="Poulsen M."/>
            <person name="Beemelmanns C."/>
        </authorList>
    </citation>
    <scope>NUCLEOTIDE SEQUENCE [LARGE SCALE GENOMIC DNA]</scope>
    <source>
        <strain evidence="3 4">RB20</strain>
    </source>
</reference>
<dbReference type="EMBL" id="WEGK01000014">
    <property type="protein sequence ID" value="MQY22706.1"/>
    <property type="molecule type" value="Genomic_DNA"/>
</dbReference>
<dbReference type="Gene3D" id="1.10.8.1060">
    <property type="entry name" value="Corynebacterium glutamicum thioredoxin-dependent arsenate reductase, N-terminal domain"/>
    <property type="match status" value="1"/>
</dbReference>
<feature type="domain" description="Phosphotyrosine protein phosphatase I" evidence="2">
    <location>
        <begin position="110"/>
        <end position="235"/>
    </location>
</feature>
<accession>A0A7K0DA96</accession>
<dbReference type="Pfam" id="PF21234">
    <property type="entry name" value="Phosphatase-like_N"/>
    <property type="match status" value="1"/>
</dbReference>
<keyword evidence="1" id="KW-0059">Arsenical resistance</keyword>
<dbReference type="PANTHER" id="PTHR43428:SF1">
    <property type="entry name" value="ARSENATE REDUCTASE"/>
    <property type="match status" value="1"/>
</dbReference>
<dbReference type="Gene3D" id="3.40.50.2300">
    <property type="match status" value="1"/>
</dbReference>
<evidence type="ECO:0000313" key="4">
    <source>
        <dbReference type="Proteomes" id="UP000438448"/>
    </source>
</evidence>
<dbReference type="EC" id="3.1.3.48" evidence="3"/>
<dbReference type="AlphaFoldDB" id="A0A7K0DA96"/>
<protein>
    <submittedName>
        <fullName evidence="3">Protein ArsC</fullName>
        <ecNumber evidence="3">3.1.3.48</ecNumber>
    </submittedName>
</protein>
<evidence type="ECO:0000313" key="3">
    <source>
        <dbReference type="EMBL" id="MQY22706.1"/>
    </source>
</evidence>
<evidence type="ECO:0000259" key="2">
    <source>
        <dbReference type="SMART" id="SM00226"/>
    </source>
</evidence>
<name>A0A7K0DA96_9NOCA</name>
<organism evidence="3 4">
    <name type="scientific">Nocardia macrotermitis</name>
    <dbReference type="NCBI Taxonomy" id="2585198"/>
    <lineage>
        <taxon>Bacteria</taxon>
        <taxon>Bacillati</taxon>
        <taxon>Actinomycetota</taxon>
        <taxon>Actinomycetes</taxon>
        <taxon>Mycobacteriales</taxon>
        <taxon>Nocardiaceae</taxon>
        <taxon>Nocardia</taxon>
    </lineage>
</organism>